<dbReference type="InterPro" id="IPR036390">
    <property type="entry name" value="WH_DNA-bd_sf"/>
</dbReference>
<dbReference type="Pfam" id="PF00392">
    <property type="entry name" value="GntR"/>
    <property type="match status" value="1"/>
</dbReference>
<dbReference type="InterPro" id="IPR028978">
    <property type="entry name" value="Chorismate_lyase_/UTRA_dom_sf"/>
</dbReference>
<keyword evidence="6" id="KW-1185">Reference proteome</keyword>
<dbReference type="OrthoDB" id="3194402at2"/>
<gene>
    <name evidence="5" type="ORF">GY22_10045</name>
</gene>
<dbReference type="PANTHER" id="PTHR44846:SF17">
    <property type="entry name" value="GNTR-FAMILY TRANSCRIPTIONAL REGULATOR"/>
    <property type="match status" value="1"/>
</dbReference>
<feature type="domain" description="HTH gntR-type" evidence="4">
    <location>
        <begin position="15"/>
        <end position="83"/>
    </location>
</feature>
<evidence type="ECO:0000259" key="4">
    <source>
        <dbReference type="PROSITE" id="PS50949"/>
    </source>
</evidence>
<evidence type="ECO:0000256" key="3">
    <source>
        <dbReference type="ARBA" id="ARBA00023163"/>
    </source>
</evidence>
<evidence type="ECO:0000313" key="5">
    <source>
        <dbReference type="EMBL" id="KHD97344.1"/>
    </source>
</evidence>
<dbReference type="GO" id="GO:0003700">
    <property type="term" value="F:DNA-binding transcription factor activity"/>
    <property type="evidence" value="ECO:0007669"/>
    <property type="project" value="InterPro"/>
</dbReference>
<dbReference type="CDD" id="cd07377">
    <property type="entry name" value="WHTH_GntR"/>
    <property type="match status" value="1"/>
</dbReference>
<dbReference type="SMART" id="SM00345">
    <property type="entry name" value="HTH_GNTR"/>
    <property type="match status" value="1"/>
</dbReference>
<keyword evidence="3" id="KW-0804">Transcription</keyword>
<dbReference type="SUPFAM" id="SSF46785">
    <property type="entry name" value="Winged helix' DNA-binding domain"/>
    <property type="match status" value="1"/>
</dbReference>
<dbReference type="InterPro" id="IPR050679">
    <property type="entry name" value="Bact_HTH_transcr_reg"/>
</dbReference>
<accession>A0A0A6VTY1</accession>
<dbReference type="SUPFAM" id="SSF64288">
    <property type="entry name" value="Chorismate lyase-like"/>
    <property type="match status" value="1"/>
</dbReference>
<dbReference type="PANTHER" id="PTHR44846">
    <property type="entry name" value="MANNOSYL-D-GLYCERATE TRANSPORT/METABOLISM SYSTEM REPRESSOR MNGR-RELATED"/>
    <property type="match status" value="1"/>
</dbReference>
<dbReference type="PRINTS" id="PR00035">
    <property type="entry name" value="HTHGNTR"/>
</dbReference>
<evidence type="ECO:0000313" key="6">
    <source>
        <dbReference type="Proteomes" id="UP000030466"/>
    </source>
</evidence>
<dbReference type="Gene3D" id="1.10.10.10">
    <property type="entry name" value="Winged helix-like DNA-binding domain superfamily/Winged helix DNA-binding domain"/>
    <property type="match status" value="1"/>
</dbReference>
<dbReference type="GO" id="GO:0003677">
    <property type="term" value="F:DNA binding"/>
    <property type="evidence" value="ECO:0007669"/>
    <property type="project" value="UniProtKB-KW"/>
</dbReference>
<sequence length="246" mass="27085">MSGPLRLTVDKTSPVPLYHQVAQGLEDAIRSGELPPGTKLDNEIDLANRLNLSRPTMRKAMDQLVRAGLLVRKRGVGTQVVGSQVRRSLELTSLHEDLQRSGGSPSTDVLDFARIPADDEVALLLGIAPGDEVYYLVRLRGTDGEPLALMENWIPCALCELTREQLEQEGLYSLMRGQGVNFQLAHQRVGAVSADAFQAEQLGVEPGAALVSMHRTAMDDLGRQVETGRHVYRADKYTFELTLVQR</sequence>
<dbReference type="InterPro" id="IPR011663">
    <property type="entry name" value="UTRA"/>
</dbReference>
<dbReference type="RefSeq" id="WP_035926954.1">
    <property type="nucleotide sequence ID" value="NZ_JSUH01000008.1"/>
</dbReference>
<dbReference type="GO" id="GO:0045892">
    <property type="term" value="P:negative regulation of DNA-templated transcription"/>
    <property type="evidence" value="ECO:0007669"/>
    <property type="project" value="TreeGrafter"/>
</dbReference>
<dbReference type="InterPro" id="IPR000524">
    <property type="entry name" value="Tscrpt_reg_HTH_GntR"/>
</dbReference>
<dbReference type="InterPro" id="IPR036388">
    <property type="entry name" value="WH-like_DNA-bd_sf"/>
</dbReference>
<dbReference type="AlphaFoldDB" id="A0A0A6VTY1"/>
<evidence type="ECO:0000256" key="1">
    <source>
        <dbReference type="ARBA" id="ARBA00023015"/>
    </source>
</evidence>
<protein>
    <submittedName>
        <fullName evidence="5">GntR family transcriptional regulator</fullName>
    </submittedName>
</protein>
<dbReference type="Gene3D" id="3.40.1410.10">
    <property type="entry name" value="Chorismate lyase-like"/>
    <property type="match status" value="1"/>
</dbReference>
<keyword evidence="2" id="KW-0238">DNA-binding</keyword>
<dbReference type="PROSITE" id="PS50949">
    <property type="entry name" value="HTH_GNTR"/>
    <property type="match status" value="1"/>
</dbReference>
<evidence type="ECO:0000256" key="2">
    <source>
        <dbReference type="ARBA" id="ARBA00023125"/>
    </source>
</evidence>
<reference evidence="5 6" key="1">
    <citation type="journal article" date="2003" name="Int. J. Syst. Evol. Microbiol.">
        <title>Kocuria polaris sp. nov., an orange-pigmented psychrophilic bacterium isolated from an Antarctic cyanobacterial mat sample.</title>
        <authorList>
            <person name="Reddy G.S."/>
            <person name="Prakash J.S."/>
            <person name="Prabahar V."/>
            <person name="Matsumoto G.I."/>
            <person name="Stackebrandt E."/>
            <person name="Shivaji S."/>
        </authorList>
    </citation>
    <scope>NUCLEOTIDE SEQUENCE [LARGE SCALE GENOMIC DNA]</scope>
    <source>
        <strain evidence="5 6">CMS 76or</strain>
    </source>
</reference>
<proteinExistence type="predicted"/>
<dbReference type="Pfam" id="PF07702">
    <property type="entry name" value="UTRA"/>
    <property type="match status" value="1"/>
</dbReference>
<name>A0A0A6VTY1_KOCRO</name>
<keyword evidence="1" id="KW-0805">Transcription regulation</keyword>
<organism evidence="5 6">
    <name type="scientific">Kocuria rosea subsp. polaris</name>
    <dbReference type="NCBI Taxonomy" id="136273"/>
    <lineage>
        <taxon>Bacteria</taxon>
        <taxon>Bacillati</taxon>
        <taxon>Actinomycetota</taxon>
        <taxon>Actinomycetes</taxon>
        <taxon>Micrococcales</taxon>
        <taxon>Micrococcaceae</taxon>
        <taxon>Kocuria</taxon>
    </lineage>
</organism>
<dbReference type="Proteomes" id="UP000030466">
    <property type="component" value="Unassembled WGS sequence"/>
</dbReference>
<dbReference type="SMART" id="SM00866">
    <property type="entry name" value="UTRA"/>
    <property type="match status" value="1"/>
</dbReference>
<dbReference type="EMBL" id="JSUH01000008">
    <property type="protein sequence ID" value="KHD97344.1"/>
    <property type="molecule type" value="Genomic_DNA"/>
</dbReference>
<comment type="caution">
    <text evidence="5">The sequence shown here is derived from an EMBL/GenBank/DDBJ whole genome shotgun (WGS) entry which is preliminary data.</text>
</comment>